<name>M3IMS8_LEPIT</name>
<dbReference type="Proteomes" id="UP000011778">
    <property type="component" value="Unassembled WGS sequence"/>
</dbReference>
<evidence type="ECO:0000313" key="1">
    <source>
        <dbReference type="EMBL" id="EMG22493.1"/>
    </source>
</evidence>
<dbReference type="AlphaFoldDB" id="M3IMS8"/>
<protein>
    <submittedName>
        <fullName evidence="1">Uncharacterized protein</fullName>
    </submittedName>
</protein>
<gene>
    <name evidence="1" type="ORF">LEP1GSC150_5079</name>
</gene>
<proteinExistence type="predicted"/>
<evidence type="ECO:0000313" key="2">
    <source>
        <dbReference type="Proteomes" id="UP000011778"/>
    </source>
</evidence>
<organism evidence="1 2">
    <name type="scientific">Leptospira interrogans serovar Copenhageni str. LT2050</name>
    <dbReference type="NCBI Taxonomy" id="1001598"/>
    <lineage>
        <taxon>Bacteria</taxon>
        <taxon>Pseudomonadati</taxon>
        <taxon>Spirochaetota</taxon>
        <taxon>Spirochaetia</taxon>
        <taxon>Leptospirales</taxon>
        <taxon>Leptospiraceae</taxon>
        <taxon>Leptospira</taxon>
    </lineage>
</organism>
<reference evidence="1 2" key="1">
    <citation type="submission" date="2013-02" db="EMBL/GenBank/DDBJ databases">
        <authorList>
            <person name="Harkins D.M."/>
            <person name="Durkin A.S."/>
            <person name="Brinkac L.M."/>
            <person name="Haft D.H."/>
            <person name="Selengut J.D."/>
            <person name="Sanka R."/>
            <person name="DePew J."/>
            <person name="Purushe J."/>
            <person name="Tulsiani S.M."/>
            <person name="Graham G.C."/>
            <person name="Burns M.-A."/>
            <person name="Dohnt M.F."/>
            <person name="Smythe L.D."/>
            <person name="McKay D.B."/>
            <person name="Craig S.B."/>
            <person name="Vinetz J.M."/>
            <person name="Sutton G.G."/>
            <person name="Nierman W.C."/>
            <person name="Fouts D.E."/>
        </authorList>
    </citation>
    <scope>NUCLEOTIDE SEQUENCE [LARGE SCALE GENOMIC DNA]</scope>
    <source>
        <strain evidence="1 2">LT2050</strain>
    </source>
</reference>
<accession>M3IMS8</accession>
<sequence length="66" mass="7442">MSGSSLQREFRSFVVSDFEGTISSKISKKEEETFSIASGWLREFKEEVPTFLFLEALLVSVSFRGG</sequence>
<dbReference type="EMBL" id="AFMD02000206">
    <property type="protein sequence ID" value="EMG22493.1"/>
    <property type="molecule type" value="Genomic_DNA"/>
</dbReference>
<comment type="caution">
    <text evidence="1">The sequence shown here is derived from an EMBL/GenBank/DDBJ whole genome shotgun (WGS) entry which is preliminary data.</text>
</comment>